<evidence type="ECO:0000313" key="2">
    <source>
        <dbReference type="EMBL" id="EGJ51366.1"/>
    </source>
</evidence>
<dbReference type="FunFam" id="2.170.150.20:FF:000007">
    <property type="entry name" value="Protein cereblon"/>
    <property type="match status" value="1"/>
</dbReference>
<feature type="domain" description="CULT" evidence="1">
    <location>
        <begin position="48"/>
        <end position="149"/>
    </location>
</feature>
<protein>
    <recommendedName>
        <fullName evidence="1">CULT domain-containing protein</fullName>
    </recommendedName>
</protein>
<gene>
    <name evidence="2" type="ORF">Desaf_3068</name>
</gene>
<dbReference type="CDD" id="cd15777">
    <property type="entry name" value="CRBN_C_like"/>
    <property type="match status" value="1"/>
</dbReference>
<dbReference type="eggNOG" id="ENOG503301B">
    <property type="taxonomic scope" value="Bacteria"/>
</dbReference>
<dbReference type="InterPro" id="IPR034750">
    <property type="entry name" value="CULT"/>
</dbReference>
<dbReference type="PROSITE" id="PS51788">
    <property type="entry name" value="CULT"/>
    <property type="match status" value="1"/>
</dbReference>
<dbReference type="AlphaFoldDB" id="F3Z2V8"/>
<organism evidence="2 3">
    <name type="scientific">Desulfocurvibacter africanus subsp. africanus str. Walvis Bay</name>
    <dbReference type="NCBI Taxonomy" id="690850"/>
    <lineage>
        <taxon>Bacteria</taxon>
        <taxon>Pseudomonadati</taxon>
        <taxon>Thermodesulfobacteriota</taxon>
        <taxon>Desulfovibrionia</taxon>
        <taxon>Desulfovibrionales</taxon>
        <taxon>Desulfovibrionaceae</taxon>
        <taxon>Desulfocurvibacter</taxon>
    </lineage>
</organism>
<evidence type="ECO:0000313" key="3">
    <source>
        <dbReference type="Proteomes" id="UP000007844"/>
    </source>
</evidence>
<sequence length="149" mass="16472">MVRLFGSLDTNARFSAHSECPLLRGAEECKSDWQAPAANAESIEDRKPRFLLCKTCLHRVTAENARTEVQGKHVHVFCNPYGLVFEIGCFGAAPGCAPLGLPSLEFTWFPGYEWQVGVCRGCRAHLGWRYIAVHGGEFYGLILANLVGE</sequence>
<keyword evidence="3" id="KW-1185">Reference proteome</keyword>
<dbReference type="Gene3D" id="2.170.150.20">
    <property type="entry name" value="Peptide methionine sulfoxide reductase"/>
    <property type="match status" value="1"/>
</dbReference>
<dbReference type="STRING" id="690850.Desaf_3068"/>
<proteinExistence type="predicted"/>
<accession>F3Z2V8</accession>
<reference evidence="2 3" key="1">
    <citation type="journal article" date="2011" name="J. Bacteriol.">
        <title>Genome sequence of the mercury-methylating and pleomorphic Desulfovibrio africanus Strain Walvis Bay.</title>
        <authorList>
            <person name="Brown S.D."/>
            <person name="Wall J.D."/>
            <person name="Kucken A.M."/>
            <person name="Gilmour C.C."/>
            <person name="Podar M."/>
            <person name="Brandt C.C."/>
            <person name="Teshima H."/>
            <person name="Detter J.C."/>
            <person name="Han C.S."/>
            <person name="Land M.L."/>
            <person name="Lucas S."/>
            <person name="Han J."/>
            <person name="Pennacchio L."/>
            <person name="Nolan M."/>
            <person name="Pitluck S."/>
            <person name="Woyke T."/>
            <person name="Goodwin L."/>
            <person name="Palumbo A.V."/>
            <person name="Elias D.A."/>
        </authorList>
    </citation>
    <scope>NUCLEOTIDE SEQUENCE [LARGE SCALE GENOMIC DNA]</scope>
    <source>
        <strain evidence="2 3">Walvis Bay</strain>
    </source>
</reference>
<dbReference type="EMBL" id="CP003221">
    <property type="protein sequence ID" value="EGJ51366.1"/>
    <property type="molecule type" value="Genomic_DNA"/>
</dbReference>
<dbReference type="HOGENOM" id="CLU_138600_1_0_7"/>
<name>F3Z2V8_DESAF</name>
<dbReference type="KEGG" id="daf:Desaf_3068"/>
<dbReference type="Proteomes" id="UP000007844">
    <property type="component" value="Chromosome"/>
</dbReference>
<evidence type="ECO:0000259" key="1">
    <source>
        <dbReference type="PROSITE" id="PS51788"/>
    </source>
</evidence>